<dbReference type="Proteomes" id="UP000728032">
    <property type="component" value="Unassembled WGS sequence"/>
</dbReference>
<dbReference type="GO" id="GO:0019290">
    <property type="term" value="P:siderophore biosynthetic process"/>
    <property type="evidence" value="ECO:0007669"/>
    <property type="project" value="InterPro"/>
</dbReference>
<dbReference type="SUPFAM" id="SSF51735">
    <property type="entry name" value="NAD(P)-binding Rossmann-fold domains"/>
    <property type="match status" value="1"/>
</dbReference>
<dbReference type="EMBL" id="CAJPVJ010038726">
    <property type="protein sequence ID" value="CAG2181620.1"/>
    <property type="molecule type" value="Genomic_DNA"/>
</dbReference>
<evidence type="ECO:0000313" key="2">
    <source>
        <dbReference type="EMBL" id="CAD7664483.1"/>
    </source>
</evidence>
<name>A0A7R9MRE5_9ACAR</name>
<comment type="similarity">
    <text evidence="1">Belongs to the short-chain dehydrogenases/reductases (SDR) family.</text>
</comment>
<keyword evidence="3" id="KW-1185">Reference proteome</keyword>
<dbReference type="PRINTS" id="PR01397">
    <property type="entry name" value="DHBDHDRGNASE"/>
</dbReference>
<dbReference type="PANTHER" id="PTHR43943:SF2">
    <property type="entry name" value="DEHYDROGENASE_REDUCTASE 4"/>
    <property type="match status" value="1"/>
</dbReference>
<evidence type="ECO:0000256" key="1">
    <source>
        <dbReference type="ARBA" id="ARBA00006484"/>
    </source>
</evidence>
<dbReference type="Pfam" id="PF13561">
    <property type="entry name" value="adh_short_C2"/>
    <property type="match status" value="1"/>
</dbReference>
<protein>
    <submittedName>
        <fullName evidence="2">Uncharacterized protein</fullName>
    </submittedName>
</protein>
<sequence length="61" mass="6676">KFSEALWTNETALQEIKRIVPLERIGEPEEIAGIVSFLASDDSSYLTGESIAVAGGYFSRL</sequence>
<feature type="non-terminal residue" evidence="2">
    <location>
        <position position="1"/>
    </location>
</feature>
<dbReference type="AlphaFoldDB" id="A0A7R9MRE5"/>
<dbReference type="EMBL" id="OC953551">
    <property type="protein sequence ID" value="CAD7664483.1"/>
    <property type="molecule type" value="Genomic_DNA"/>
</dbReference>
<proteinExistence type="inferred from homology"/>
<reference evidence="2" key="1">
    <citation type="submission" date="2020-11" db="EMBL/GenBank/DDBJ databases">
        <authorList>
            <person name="Tran Van P."/>
        </authorList>
    </citation>
    <scope>NUCLEOTIDE SEQUENCE</scope>
</reference>
<dbReference type="GO" id="GO:0004090">
    <property type="term" value="F:carbonyl reductase (NADPH) activity"/>
    <property type="evidence" value="ECO:0007669"/>
    <property type="project" value="TreeGrafter"/>
</dbReference>
<dbReference type="Gene3D" id="3.40.50.720">
    <property type="entry name" value="NAD(P)-binding Rossmann-like Domain"/>
    <property type="match status" value="1"/>
</dbReference>
<organism evidence="2">
    <name type="scientific">Oppiella nova</name>
    <dbReference type="NCBI Taxonomy" id="334625"/>
    <lineage>
        <taxon>Eukaryota</taxon>
        <taxon>Metazoa</taxon>
        <taxon>Ecdysozoa</taxon>
        <taxon>Arthropoda</taxon>
        <taxon>Chelicerata</taxon>
        <taxon>Arachnida</taxon>
        <taxon>Acari</taxon>
        <taxon>Acariformes</taxon>
        <taxon>Sarcoptiformes</taxon>
        <taxon>Oribatida</taxon>
        <taxon>Brachypylina</taxon>
        <taxon>Oppioidea</taxon>
        <taxon>Oppiidae</taxon>
        <taxon>Oppiella</taxon>
    </lineage>
</organism>
<gene>
    <name evidence="2" type="ORF">ONB1V03_LOCUS21041</name>
</gene>
<accession>A0A7R9MRE5</accession>
<dbReference type="InterPro" id="IPR002347">
    <property type="entry name" value="SDR_fam"/>
</dbReference>
<dbReference type="InterPro" id="IPR036291">
    <property type="entry name" value="NAD(P)-bd_dom_sf"/>
</dbReference>
<evidence type="ECO:0000313" key="3">
    <source>
        <dbReference type="Proteomes" id="UP000728032"/>
    </source>
</evidence>
<dbReference type="OrthoDB" id="1669814at2759"/>
<dbReference type="PANTHER" id="PTHR43943">
    <property type="entry name" value="DEHYDROGENASE/REDUCTASE (SDR FAMILY) MEMBER 4"/>
    <property type="match status" value="1"/>
</dbReference>
<dbReference type="InterPro" id="IPR003560">
    <property type="entry name" value="DHB_DH"/>
</dbReference>
<dbReference type="GO" id="GO:0008667">
    <property type="term" value="F:2,3-dihydro-2,3-dihydroxybenzoate dehydrogenase activity"/>
    <property type="evidence" value="ECO:0007669"/>
    <property type="project" value="InterPro"/>
</dbReference>